<dbReference type="AlphaFoldDB" id="D1W3B4"/>
<keyword evidence="1" id="KW-1133">Transmembrane helix</keyword>
<keyword evidence="3" id="KW-1185">Reference proteome</keyword>
<keyword evidence="1" id="KW-0472">Membrane</keyword>
<protein>
    <submittedName>
        <fullName evidence="2">Uncharacterized protein</fullName>
    </submittedName>
</protein>
<keyword evidence="1" id="KW-0812">Transmembrane</keyword>
<comment type="caution">
    <text evidence="2">The sequence shown here is derived from an EMBL/GenBank/DDBJ whole genome shotgun (WGS) entry which is preliminary data.</text>
</comment>
<dbReference type="Proteomes" id="UP000005283">
    <property type="component" value="Unassembled WGS sequence"/>
</dbReference>
<gene>
    <name evidence="2" type="ORF">HMPREF0650_1658</name>
</gene>
<reference evidence="2 3" key="1">
    <citation type="submission" date="2009-12" db="EMBL/GenBank/DDBJ databases">
        <title>Genome Sequence of Prevotella buccalis ATCC 35310.</title>
        <authorList>
            <person name="Durkin A.S."/>
            <person name="Madupu R."/>
            <person name="Torralba M."/>
            <person name="Methe B."/>
            <person name="Sutton G."/>
            <person name="Strausberg R.L."/>
            <person name="Nelson K.E."/>
        </authorList>
    </citation>
    <scope>NUCLEOTIDE SEQUENCE [LARGE SCALE GENOMIC DNA]</scope>
    <source>
        <strain evidence="2 3">ATCC 35310</strain>
    </source>
</reference>
<sequence>MRKWLKIWFLFSLFFLFLIMFVFYKMMNKVIVIDELVNYQLVNLLTRKLVNYLN</sequence>
<organism evidence="2 3">
    <name type="scientific">Hoylesella buccalis ATCC 35310</name>
    <dbReference type="NCBI Taxonomy" id="679190"/>
    <lineage>
        <taxon>Bacteria</taxon>
        <taxon>Pseudomonadati</taxon>
        <taxon>Bacteroidota</taxon>
        <taxon>Bacteroidia</taxon>
        <taxon>Bacteroidales</taxon>
        <taxon>Prevotellaceae</taxon>
        <taxon>Hoylesella</taxon>
    </lineage>
</organism>
<evidence type="ECO:0000313" key="3">
    <source>
        <dbReference type="Proteomes" id="UP000005283"/>
    </source>
</evidence>
<dbReference type="EMBL" id="ADEG01000022">
    <property type="protein sequence ID" value="EFA92932.1"/>
    <property type="molecule type" value="Genomic_DNA"/>
</dbReference>
<feature type="transmembrane region" description="Helical" evidence="1">
    <location>
        <begin position="6"/>
        <end position="24"/>
    </location>
</feature>
<proteinExistence type="predicted"/>
<accession>D1W3B4</accession>
<evidence type="ECO:0000256" key="1">
    <source>
        <dbReference type="SAM" id="Phobius"/>
    </source>
</evidence>
<evidence type="ECO:0000313" key="2">
    <source>
        <dbReference type="EMBL" id="EFA92932.1"/>
    </source>
</evidence>
<name>D1W3B4_9BACT</name>